<evidence type="ECO:0000256" key="3">
    <source>
        <dbReference type="ARBA" id="ARBA00023002"/>
    </source>
</evidence>
<dbReference type="OrthoDB" id="1461976at2759"/>
<feature type="transmembrane region" description="Helical" evidence="4">
    <location>
        <begin position="241"/>
        <end position="261"/>
    </location>
</feature>
<feature type="transmembrane region" description="Helical" evidence="4">
    <location>
        <begin position="212"/>
        <end position="229"/>
    </location>
</feature>
<comment type="similarity">
    <text evidence="2">Belongs to the fatty acid desaturase type 1 family.</text>
</comment>
<dbReference type="CDD" id="cd03507">
    <property type="entry name" value="Delta12-FADS-like"/>
    <property type="match status" value="1"/>
</dbReference>
<dbReference type="GO" id="GO:0006629">
    <property type="term" value="P:lipid metabolic process"/>
    <property type="evidence" value="ECO:0007669"/>
    <property type="project" value="InterPro"/>
</dbReference>
<evidence type="ECO:0000256" key="4">
    <source>
        <dbReference type="SAM" id="Phobius"/>
    </source>
</evidence>
<dbReference type="AlphaFoldDB" id="A0A2U1PZ23"/>
<accession>A0A2U1PZ23</accession>
<dbReference type="STRING" id="35608.A0A2U1PZ23"/>
<dbReference type="PANTHER" id="PTHR32100">
    <property type="entry name" value="OMEGA-6 FATTY ACID DESATURASE, CHLOROPLASTIC"/>
    <property type="match status" value="1"/>
</dbReference>
<dbReference type="InterPro" id="IPR012171">
    <property type="entry name" value="Fatty_acid_desaturase"/>
</dbReference>
<dbReference type="InterPro" id="IPR005804">
    <property type="entry name" value="FA_desaturase_dom"/>
</dbReference>
<gene>
    <name evidence="6" type="ORF">CTI12_AA095490</name>
</gene>
<name>A0A2U1PZ23_ARTAN</name>
<proteinExistence type="inferred from homology"/>
<feature type="domain" description="Fatty acid desaturase" evidence="5">
    <location>
        <begin position="74"/>
        <end position="332"/>
    </location>
</feature>
<evidence type="ECO:0000256" key="1">
    <source>
        <dbReference type="ARBA" id="ARBA00004370"/>
    </source>
</evidence>
<comment type="caution">
    <text evidence="6">The sequence shown here is derived from an EMBL/GenBank/DDBJ whole genome shotgun (WGS) entry which is preliminary data.</text>
</comment>
<keyword evidence="4" id="KW-0472">Membrane</keyword>
<reference evidence="6 7" key="1">
    <citation type="journal article" date="2018" name="Mol. Plant">
        <title>The genome of Artemisia annua provides insight into the evolution of Asteraceae family and artemisinin biosynthesis.</title>
        <authorList>
            <person name="Shen Q."/>
            <person name="Zhang L."/>
            <person name="Liao Z."/>
            <person name="Wang S."/>
            <person name="Yan T."/>
            <person name="Shi P."/>
            <person name="Liu M."/>
            <person name="Fu X."/>
            <person name="Pan Q."/>
            <person name="Wang Y."/>
            <person name="Lv Z."/>
            <person name="Lu X."/>
            <person name="Zhang F."/>
            <person name="Jiang W."/>
            <person name="Ma Y."/>
            <person name="Chen M."/>
            <person name="Hao X."/>
            <person name="Li L."/>
            <person name="Tang Y."/>
            <person name="Lv G."/>
            <person name="Zhou Y."/>
            <person name="Sun X."/>
            <person name="Brodelius P.E."/>
            <person name="Rose J.K.C."/>
            <person name="Tang K."/>
        </authorList>
    </citation>
    <scope>NUCLEOTIDE SEQUENCE [LARGE SCALE GENOMIC DNA]</scope>
    <source>
        <strain evidence="7">cv. Huhao1</strain>
        <tissue evidence="6">Leaf</tissue>
    </source>
</reference>
<dbReference type="Proteomes" id="UP000245207">
    <property type="component" value="Unassembled WGS sequence"/>
</dbReference>
<organism evidence="6 7">
    <name type="scientific">Artemisia annua</name>
    <name type="common">Sweet wormwood</name>
    <dbReference type="NCBI Taxonomy" id="35608"/>
    <lineage>
        <taxon>Eukaryota</taxon>
        <taxon>Viridiplantae</taxon>
        <taxon>Streptophyta</taxon>
        <taxon>Embryophyta</taxon>
        <taxon>Tracheophyta</taxon>
        <taxon>Spermatophyta</taxon>
        <taxon>Magnoliopsida</taxon>
        <taxon>eudicotyledons</taxon>
        <taxon>Gunneridae</taxon>
        <taxon>Pentapetalae</taxon>
        <taxon>asterids</taxon>
        <taxon>campanulids</taxon>
        <taxon>Asterales</taxon>
        <taxon>Asteraceae</taxon>
        <taxon>Asteroideae</taxon>
        <taxon>Anthemideae</taxon>
        <taxon>Artemisiinae</taxon>
        <taxon>Artemisia</taxon>
    </lineage>
</organism>
<feature type="transmembrane region" description="Helical" evidence="4">
    <location>
        <begin position="159"/>
        <end position="184"/>
    </location>
</feature>
<evidence type="ECO:0000256" key="2">
    <source>
        <dbReference type="ARBA" id="ARBA00009295"/>
    </source>
</evidence>
<keyword evidence="3" id="KW-0560">Oxidoreductase</keyword>
<comment type="subcellular location">
    <subcellularLocation>
        <location evidence="1">Membrane</location>
    </subcellularLocation>
</comment>
<protein>
    <submittedName>
        <fullName evidence="6">Fatty acid desaturase, type 1</fullName>
    </submittedName>
</protein>
<evidence type="ECO:0000313" key="7">
    <source>
        <dbReference type="Proteomes" id="UP000245207"/>
    </source>
</evidence>
<dbReference type="Pfam" id="PF00487">
    <property type="entry name" value="FA_desaturase"/>
    <property type="match status" value="1"/>
</dbReference>
<evidence type="ECO:0000259" key="5">
    <source>
        <dbReference type="Pfam" id="PF00487"/>
    </source>
</evidence>
<feature type="transmembrane region" description="Helical" evidence="4">
    <location>
        <begin position="42"/>
        <end position="59"/>
    </location>
</feature>
<dbReference type="EMBL" id="PKPP01000580">
    <property type="protein sequence ID" value="PWA91020.1"/>
    <property type="molecule type" value="Genomic_DNA"/>
</dbReference>
<keyword evidence="4" id="KW-0812">Transmembrane</keyword>
<keyword evidence="4" id="KW-1133">Transmembrane helix</keyword>
<sequence length="378" mass="44222">MGASDNMKVLERVPISKPPFEYNDLKKAIPPHCFTVSLKRSFYVLFHDLFIVCTLYYIASNYIHILPRFLSFIAWPLYWIFQGTKLGGLWMLAHECGHHSLFTYHWLDDTIGFLLHSFVLTPYFSFKYSHRAHHTHTNSVEYDQPHIPKRKSDILYSEILNNPIGIVFAIMFRLTLGYPSYLIFNYGGRKYDEGLASHLYPQSPIFKDSQRGQIFVSDVGVFVVLYAYYRVMMTQGAIWAFYVYGVPWFIMGGILMVLTYLQHNHPSIPHYDSTEWTWMRGALSAIDRDIGFMLVKNKTDYHVVHHLFPAIPRYHAHEATEAVKPILGDYYKYDGIPQDICSYKLVKSVKVFVPSRLFQPGVSKRYFDLWNKVDQEDC</sequence>
<dbReference type="GO" id="GO:0016491">
    <property type="term" value="F:oxidoreductase activity"/>
    <property type="evidence" value="ECO:0007669"/>
    <property type="project" value="UniProtKB-KW"/>
</dbReference>
<keyword evidence="7" id="KW-1185">Reference proteome</keyword>
<evidence type="ECO:0000313" key="6">
    <source>
        <dbReference type="EMBL" id="PWA91020.1"/>
    </source>
</evidence>
<dbReference type="GO" id="GO:0016020">
    <property type="term" value="C:membrane"/>
    <property type="evidence" value="ECO:0007669"/>
    <property type="project" value="UniProtKB-SubCell"/>
</dbReference>